<proteinExistence type="predicted"/>
<reference evidence="2" key="1">
    <citation type="journal article" date="2020" name="Nat. Commun.">
        <title>Genome assembly of wild tea tree DASZ reveals pedigree and selection history of tea varieties.</title>
        <authorList>
            <person name="Zhang W."/>
            <person name="Zhang Y."/>
            <person name="Qiu H."/>
            <person name="Guo Y."/>
            <person name="Wan H."/>
            <person name="Zhang X."/>
            <person name="Scossa F."/>
            <person name="Alseekh S."/>
            <person name="Zhang Q."/>
            <person name="Wang P."/>
            <person name="Xu L."/>
            <person name="Schmidt M.H."/>
            <person name="Jia X."/>
            <person name="Li D."/>
            <person name="Zhu A."/>
            <person name="Guo F."/>
            <person name="Chen W."/>
            <person name="Ni D."/>
            <person name="Usadel B."/>
            <person name="Fernie A.R."/>
            <person name="Wen W."/>
        </authorList>
    </citation>
    <scope>NUCLEOTIDE SEQUENCE [LARGE SCALE GENOMIC DNA]</scope>
    <source>
        <strain evidence="2">cv. G240</strain>
    </source>
</reference>
<dbReference type="EMBL" id="JACBKZ010000013">
    <property type="protein sequence ID" value="KAF5935808.1"/>
    <property type="molecule type" value="Genomic_DNA"/>
</dbReference>
<evidence type="ECO:0000313" key="2">
    <source>
        <dbReference type="Proteomes" id="UP000593564"/>
    </source>
</evidence>
<name>A0A7J7G8M5_CAMSI</name>
<accession>A0A7J7G8M5</accession>
<sequence length="66" mass="8130">MKEKSGSFKVHCYFRWVCSWFKSNDNYYKLMNLEDMEMLPWSFINDIDRGLQWPIKIASFDFECPY</sequence>
<organism evidence="1 2">
    <name type="scientific">Camellia sinensis</name>
    <name type="common">Tea plant</name>
    <name type="synonym">Thea sinensis</name>
    <dbReference type="NCBI Taxonomy" id="4442"/>
    <lineage>
        <taxon>Eukaryota</taxon>
        <taxon>Viridiplantae</taxon>
        <taxon>Streptophyta</taxon>
        <taxon>Embryophyta</taxon>
        <taxon>Tracheophyta</taxon>
        <taxon>Spermatophyta</taxon>
        <taxon>Magnoliopsida</taxon>
        <taxon>eudicotyledons</taxon>
        <taxon>Gunneridae</taxon>
        <taxon>Pentapetalae</taxon>
        <taxon>asterids</taxon>
        <taxon>Ericales</taxon>
        <taxon>Theaceae</taxon>
        <taxon>Camellia</taxon>
    </lineage>
</organism>
<reference evidence="1 2" key="2">
    <citation type="submission" date="2020-07" db="EMBL/GenBank/DDBJ databases">
        <title>Genome assembly of wild tea tree DASZ reveals pedigree and selection history of tea varieties.</title>
        <authorList>
            <person name="Zhang W."/>
        </authorList>
    </citation>
    <scope>NUCLEOTIDE SEQUENCE [LARGE SCALE GENOMIC DNA]</scope>
    <source>
        <strain evidence="2">cv. G240</strain>
        <tissue evidence="1">Leaf</tissue>
    </source>
</reference>
<comment type="caution">
    <text evidence="1">The sequence shown here is derived from an EMBL/GenBank/DDBJ whole genome shotgun (WGS) entry which is preliminary data.</text>
</comment>
<dbReference type="Proteomes" id="UP000593564">
    <property type="component" value="Unassembled WGS sequence"/>
</dbReference>
<gene>
    <name evidence="1" type="ORF">HYC85_026937</name>
</gene>
<dbReference type="AlphaFoldDB" id="A0A7J7G8M5"/>
<keyword evidence="2" id="KW-1185">Reference proteome</keyword>
<protein>
    <submittedName>
        <fullName evidence="1">Uncharacterized protein</fullName>
    </submittedName>
</protein>
<evidence type="ECO:0000313" key="1">
    <source>
        <dbReference type="EMBL" id="KAF5935808.1"/>
    </source>
</evidence>